<dbReference type="InterPro" id="IPR022791">
    <property type="entry name" value="L-PG_synthase/AglD"/>
</dbReference>
<keyword evidence="5 6" id="KW-0472">Membrane</keyword>
<comment type="subcellular location">
    <subcellularLocation>
        <location evidence="1">Cell membrane</location>
        <topology evidence="1">Multi-pass membrane protein</topology>
    </subcellularLocation>
</comment>
<keyword evidence="3 6" id="KW-0812">Transmembrane</keyword>
<feature type="transmembrane region" description="Helical" evidence="6">
    <location>
        <begin position="150"/>
        <end position="177"/>
    </location>
</feature>
<evidence type="ECO:0008006" key="9">
    <source>
        <dbReference type="Google" id="ProtNLM"/>
    </source>
</evidence>
<feature type="transmembrane region" description="Helical" evidence="6">
    <location>
        <begin position="237"/>
        <end position="259"/>
    </location>
</feature>
<evidence type="ECO:0000256" key="1">
    <source>
        <dbReference type="ARBA" id="ARBA00004651"/>
    </source>
</evidence>
<evidence type="ECO:0000313" key="8">
    <source>
        <dbReference type="Proteomes" id="UP000254343"/>
    </source>
</evidence>
<feature type="transmembrane region" description="Helical" evidence="6">
    <location>
        <begin position="279"/>
        <end position="301"/>
    </location>
</feature>
<evidence type="ECO:0000256" key="3">
    <source>
        <dbReference type="ARBA" id="ARBA00022692"/>
    </source>
</evidence>
<keyword evidence="2" id="KW-1003">Cell membrane</keyword>
<accession>A0A380W874</accession>
<feature type="transmembrane region" description="Helical" evidence="6">
    <location>
        <begin position="206"/>
        <end position="225"/>
    </location>
</feature>
<evidence type="ECO:0000256" key="5">
    <source>
        <dbReference type="ARBA" id="ARBA00023136"/>
    </source>
</evidence>
<dbReference type="Proteomes" id="UP000254343">
    <property type="component" value="Unassembled WGS sequence"/>
</dbReference>
<evidence type="ECO:0000313" key="7">
    <source>
        <dbReference type="EMBL" id="SUU84287.1"/>
    </source>
</evidence>
<protein>
    <recommendedName>
        <fullName evidence="9">Flippase-like domain-containing protein</fullName>
    </recommendedName>
</protein>
<gene>
    <name evidence="7" type="ORF">NCTC12722_01474</name>
</gene>
<dbReference type="PANTHER" id="PTHR40277:SF1">
    <property type="entry name" value="BLL5419 PROTEIN"/>
    <property type="match status" value="1"/>
</dbReference>
<dbReference type="GO" id="GO:0005886">
    <property type="term" value="C:plasma membrane"/>
    <property type="evidence" value="ECO:0007669"/>
    <property type="project" value="UniProtKB-SubCell"/>
</dbReference>
<organism evidence="7 8">
    <name type="scientific">Afipia felis</name>
    <name type="common">Cat scratch disease bacillus</name>
    <dbReference type="NCBI Taxonomy" id="1035"/>
    <lineage>
        <taxon>Bacteria</taxon>
        <taxon>Pseudomonadati</taxon>
        <taxon>Pseudomonadota</taxon>
        <taxon>Alphaproteobacteria</taxon>
        <taxon>Hyphomicrobiales</taxon>
        <taxon>Nitrobacteraceae</taxon>
        <taxon>Afipia</taxon>
    </lineage>
</organism>
<sequence length="318" mass="34715">MRPALFLVIRILMSVGLLYLSLRGIRFDALRAHLDHFSFGWFALAVLATLVQVVISAFRWREVTEHCGKPLDNARAIKFNMIGTFFNQTLPSSIGGDAMRLWLVGRISGWREATYSVLVDRAIGLVALAIIIVGSLPWSYPLITRPKGQIALVVIGVAALAASLGFLLVGSLSWAWLKRWWPLRHVHACGEIANKVLFNLRSGPRVAVLSLAIHVLAVVTAWCCAMAIHASVSFWQVFLLIPPIMLITMLPISIAGWGVREASMTIAFGYAGLMTSEGTVVSILFGVVSFIVGAMGGLIWVSSPEKRDKAAAIVPRID</sequence>
<evidence type="ECO:0000256" key="4">
    <source>
        <dbReference type="ARBA" id="ARBA00022989"/>
    </source>
</evidence>
<proteinExistence type="predicted"/>
<keyword evidence="4 6" id="KW-1133">Transmembrane helix</keyword>
<reference evidence="7 8" key="1">
    <citation type="submission" date="2018-06" db="EMBL/GenBank/DDBJ databases">
        <authorList>
            <consortium name="Pathogen Informatics"/>
            <person name="Doyle S."/>
        </authorList>
    </citation>
    <scope>NUCLEOTIDE SEQUENCE [LARGE SCALE GENOMIC DNA]</scope>
    <source>
        <strain evidence="7 8">NCTC12722</strain>
    </source>
</reference>
<dbReference type="EMBL" id="UIGB01000001">
    <property type="protein sequence ID" value="SUU84287.1"/>
    <property type="molecule type" value="Genomic_DNA"/>
</dbReference>
<feature type="transmembrane region" description="Helical" evidence="6">
    <location>
        <begin position="6"/>
        <end position="25"/>
    </location>
</feature>
<feature type="transmembrane region" description="Helical" evidence="6">
    <location>
        <begin position="122"/>
        <end position="143"/>
    </location>
</feature>
<name>A0A380W874_AFIFE</name>
<dbReference type="RefSeq" id="WP_002715113.1">
    <property type="nucleotide sequence ID" value="NZ_UFSI01000001.1"/>
</dbReference>
<dbReference type="AlphaFoldDB" id="A0A380W874"/>
<evidence type="ECO:0000256" key="2">
    <source>
        <dbReference type="ARBA" id="ARBA00022475"/>
    </source>
</evidence>
<dbReference type="PANTHER" id="PTHR40277">
    <property type="entry name" value="BLL5419 PROTEIN"/>
    <property type="match status" value="1"/>
</dbReference>
<dbReference type="OrthoDB" id="9788795at2"/>
<dbReference type="Pfam" id="PF03706">
    <property type="entry name" value="LPG_synthase_TM"/>
    <property type="match status" value="1"/>
</dbReference>
<evidence type="ECO:0000256" key="6">
    <source>
        <dbReference type="SAM" id="Phobius"/>
    </source>
</evidence>
<feature type="transmembrane region" description="Helical" evidence="6">
    <location>
        <begin position="37"/>
        <end position="58"/>
    </location>
</feature>